<dbReference type="Proteomes" id="UP000663838">
    <property type="component" value="Unassembled WGS sequence"/>
</dbReference>
<accession>A0A821NJ17</accession>
<proteinExistence type="predicted"/>
<comment type="caution">
    <text evidence="1">The sequence shown here is derived from an EMBL/GenBank/DDBJ whole genome shotgun (WGS) entry which is preliminary data.</text>
</comment>
<organism evidence="1 2">
    <name type="scientific">Rotaria socialis</name>
    <dbReference type="NCBI Taxonomy" id="392032"/>
    <lineage>
        <taxon>Eukaryota</taxon>
        <taxon>Metazoa</taxon>
        <taxon>Spiralia</taxon>
        <taxon>Gnathifera</taxon>
        <taxon>Rotifera</taxon>
        <taxon>Eurotatoria</taxon>
        <taxon>Bdelloidea</taxon>
        <taxon>Philodinida</taxon>
        <taxon>Philodinidae</taxon>
        <taxon>Rotaria</taxon>
    </lineage>
</organism>
<reference evidence="1" key="1">
    <citation type="submission" date="2021-02" db="EMBL/GenBank/DDBJ databases">
        <authorList>
            <person name="Nowell W R."/>
        </authorList>
    </citation>
    <scope>NUCLEOTIDE SEQUENCE</scope>
</reference>
<sequence>MNDGLKLEINITQQQIVDTQLDSQTHTAMRNKQTNIFLLPCRMSSLCSNDSVKNGLVHKCPSSSIVAPYLFGVACHDILVLWKCTSQISVRQQEDWAIVRHNYESTTPHLCILMDLFHHYYSLYPNSKIEIKDLSGHVLGKFFTDIEQVTRFEFLDHYGTLWVANTTHAIIPFNKLSNMAGFLEHLV</sequence>
<dbReference type="EMBL" id="CAJOBS010002031">
    <property type="protein sequence ID" value="CAF4785116.1"/>
    <property type="molecule type" value="Genomic_DNA"/>
</dbReference>
<protein>
    <submittedName>
        <fullName evidence="1">Uncharacterized protein</fullName>
    </submittedName>
</protein>
<gene>
    <name evidence="1" type="ORF">TOA249_LOCUS22387</name>
</gene>
<evidence type="ECO:0000313" key="1">
    <source>
        <dbReference type="EMBL" id="CAF4785116.1"/>
    </source>
</evidence>
<dbReference type="AlphaFoldDB" id="A0A821NJ17"/>
<name>A0A821NJ17_9BILA</name>
<evidence type="ECO:0000313" key="2">
    <source>
        <dbReference type="Proteomes" id="UP000663838"/>
    </source>
</evidence>